<feature type="region of interest" description="Disordered" evidence="1">
    <location>
        <begin position="121"/>
        <end position="228"/>
    </location>
</feature>
<dbReference type="PANTHER" id="PTHR33303">
    <property type="entry name" value="CYTOPLASMIC PROTEIN-RELATED"/>
    <property type="match status" value="1"/>
</dbReference>
<organism evidence="3 4">
    <name type="scientific">Effrenium voratum</name>
    <dbReference type="NCBI Taxonomy" id="2562239"/>
    <lineage>
        <taxon>Eukaryota</taxon>
        <taxon>Sar</taxon>
        <taxon>Alveolata</taxon>
        <taxon>Dinophyceae</taxon>
        <taxon>Suessiales</taxon>
        <taxon>Symbiodiniaceae</taxon>
        <taxon>Effrenium</taxon>
    </lineage>
</organism>
<dbReference type="Proteomes" id="UP001178507">
    <property type="component" value="Unassembled WGS sequence"/>
</dbReference>
<proteinExistence type="predicted"/>
<name>A0AA36JAL5_9DINO</name>
<reference evidence="3" key="1">
    <citation type="submission" date="2023-08" db="EMBL/GenBank/DDBJ databases">
        <authorList>
            <person name="Chen Y."/>
            <person name="Shah S."/>
            <person name="Dougan E. K."/>
            <person name="Thang M."/>
            <person name="Chan C."/>
        </authorList>
    </citation>
    <scope>NUCLEOTIDE SEQUENCE</scope>
</reference>
<feature type="compositionally biased region" description="Basic and acidic residues" evidence="1">
    <location>
        <begin position="152"/>
        <end position="175"/>
    </location>
</feature>
<dbReference type="Pfam" id="PF13380">
    <property type="entry name" value="CoA_binding_2"/>
    <property type="match status" value="1"/>
</dbReference>
<dbReference type="EMBL" id="CAUJNA010003442">
    <property type="protein sequence ID" value="CAJ1402191.1"/>
    <property type="molecule type" value="Genomic_DNA"/>
</dbReference>
<feature type="compositionally biased region" description="Basic residues" evidence="1">
    <location>
        <begin position="193"/>
        <end position="204"/>
    </location>
</feature>
<accession>A0AA36JAL5</accession>
<evidence type="ECO:0000259" key="2">
    <source>
        <dbReference type="Pfam" id="PF13380"/>
    </source>
</evidence>
<dbReference type="InterPro" id="IPR003781">
    <property type="entry name" value="CoA-bd"/>
</dbReference>
<gene>
    <name evidence="3" type="ORF">EVOR1521_LOCUS25136</name>
</gene>
<keyword evidence="4" id="KW-1185">Reference proteome</keyword>
<evidence type="ECO:0000313" key="4">
    <source>
        <dbReference type="Proteomes" id="UP001178507"/>
    </source>
</evidence>
<feature type="domain" description="CoA-binding" evidence="2">
    <location>
        <begin position="12"/>
        <end position="113"/>
    </location>
</feature>
<sequence>MSKGQEFLKEANWAVCGDVLNPAKAASEVVEALKSKSKTVHLVNPRDSSGTCHVGIKDIGQPVDVVDLCINPVAGLTLVDEMAELGIKKVFIQPGAGSEAVLKRCEAAAAKTVAAIGAMRKGAAPKSRGRRLQRGNVPPCNVTDDEPLMHLLQERRPEDKVETEKSEQRRQKEAEVGTAVHPPAALSGVKVKTAVKARTTRTRQTKNLAGLERGNAGADRGNADARPR</sequence>
<dbReference type="AlphaFoldDB" id="A0AA36JAL5"/>
<protein>
    <recommendedName>
        <fullName evidence="2">CoA-binding domain-containing protein</fullName>
    </recommendedName>
</protein>
<comment type="caution">
    <text evidence="3">The sequence shown here is derived from an EMBL/GenBank/DDBJ whole genome shotgun (WGS) entry which is preliminary data.</text>
</comment>
<evidence type="ECO:0000313" key="3">
    <source>
        <dbReference type="EMBL" id="CAJ1402191.1"/>
    </source>
</evidence>
<dbReference type="SUPFAM" id="SSF51735">
    <property type="entry name" value="NAD(P)-binding Rossmann-fold domains"/>
    <property type="match status" value="1"/>
</dbReference>
<dbReference type="PANTHER" id="PTHR33303:SF2">
    <property type="entry name" value="COA-BINDING DOMAIN-CONTAINING PROTEIN"/>
    <property type="match status" value="1"/>
</dbReference>
<dbReference type="Gene3D" id="3.40.50.720">
    <property type="entry name" value="NAD(P)-binding Rossmann-like Domain"/>
    <property type="match status" value="1"/>
</dbReference>
<evidence type="ECO:0000256" key="1">
    <source>
        <dbReference type="SAM" id="MobiDB-lite"/>
    </source>
</evidence>
<dbReference type="InterPro" id="IPR036291">
    <property type="entry name" value="NAD(P)-bd_dom_sf"/>
</dbReference>